<keyword evidence="3" id="KW-1185">Reference proteome</keyword>
<keyword evidence="1" id="KW-1133">Transmembrane helix</keyword>
<dbReference type="RefSeq" id="WP_344529278.1">
    <property type="nucleotide sequence ID" value="NZ_BAAAPE010000008.1"/>
</dbReference>
<proteinExistence type="predicted"/>
<dbReference type="EMBL" id="BAAAPE010000008">
    <property type="protein sequence ID" value="GAA2078992.1"/>
    <property type="molecule type" value="Genomic_DNA"/>
</dbReference>
<accession>A0ABP5HJE3</accession>
<feature type="transmembrane region" description="Helical" evidence="1">
    <location>
        <begin position="107"/>
        <end position="126"/>
    </location>
</feature>
<organism evidence="2 3">
    <name type="scientific">Streptomyces albiaxialis</name>
    <dbReference type="NCBI Taxonomy" id="329523"/>
    <lineage>
        <taxon>Bacteria</taxon>
        <taxon>Bacillati</taxon>
        <taxon>Actinomycetota</taxon>
        <taxon>Actinomycetes</taxon>
        <taxon>Kitasatosporales</taxon>
        <taxon>Streptomycetaceae</taxon>
        <taxon>Streptomyces</taxon>
    </lineage>
</organism>
<feature type="transmembrane region" description="Helical" evidence="1">
    <location>
        <begin position="169"/>
        <end position="185"/>
    </location>
</feature>
<keyword evidence="1" id="KW-0472">Membrane</keyword>
<name>A0ABP5HJE3_9ACTN</name>
<evidence type="ECO:0000313" key="3">
    <source>
        <dbReference type="Proteomes" id="UP001500016"/>
    </source>
</evidence>
<keyword evidence="1" id="KW-0812">Transmembrane</keyword>
<evidence type="ECO:0000256" key="1">
    <source>
        <dbReference type="SAM" id="Phobius"/>
    </source>
</evidence>
<dbReference type="Proteomes" id="UP001500016">
    <property type="component" value="Unassembled WGS sequence"/>
</dbReference>
<sequence>MRRLLADVRSALRGRPVHVLRTLWLTLLCVCLTGALHAWQTSGPDGLRAVSWLGGVEAGQAWWVALLRTPLSLFVPAPDLPVWGALAQVLVVFGVAEIALGRRWLLLVAYVGTLAGTCFARLGVALGPDVPVLGLPAHVAAERDTGPSAAVLALALALAWRYRAYVTGTVLYAVMLTEALAIGNLAGKEHVTALTVTLALCALWLRPLPRDPA</sequence>
<evidence type="ECO:0008006" key="4">
    <source>
        <dbReference type="Google" id="ProtNLM"/>
    </source>
</evidence>
<evidence type="ECO:0000313" key="2">
    <source>
        <dbReference type="EMBL" id="GAA2078992.1"/>
    </source>
</evidence>
<comment type="caution">
    <text evidence="2">The sequence shown here is derived from an EMBL/GenBank/DDBJ whole genome shotgun (WGS) entry which is preliminary data.</text>
</comment>
<reference evidence="3" key="1">
    <citation type="journal article" date="2019" name="Int. J. Syst. Evol. Microbiol.">
        <title>The Global Catalogue of Microorganisms (GCM) 10K type strain sequencing project: providing services to taxonomists for standard genome sequencing and annotation.</title>
        <authorList>
            <consortium name="The Broad Institute Genomics Platform"/>
            <consortium name="The Broad Institute Genome Sequencing Center for Infectious Disease"/>
            <person name="Wu L."/>
            <person name="Ma J."/>
        </authorList>
    </citation>
    <scope>NUCLEOTIDE SEQUENCE [LARGE SCALE GENOMIC DNA]</scope>
    <source>
        <strain evidence="3">JCM 15478</strain>
    </source>
</reference>
<protein>
    <recommendedName>
        <fullName evidence="4">Integral membrane protein</fullName>
    </recommendedName>
</protein>
<gene>
    <name evidence="2" type="ORF">GCM10009801_36280</name>
</gene>
<feature type="transmembrane region" description="Helical" evidence="1">
    <location>
        <begin position="80"/>
        <end position="100"/>
    </location>
</feature>